<feature type="domain" description="Serpin" evidence="2">
    <location>
        <begin position="11"/>
        <end position="180"/>
    </location>
</feature>
<dbReference type="WormBase" id="SRAE_2000143300">
    <property type="protein sequence ID" value="SRP01856"/>
    <property type="gene ID" value="WBGene00261638"/>
</dbReference>
<evidence type="ECO:0000313" key="6">
    <source>
        <dbReference type="WormBase" id="SRAE_2000143300"/>
    </source>
</evidence>
<dbReference type="OrthoDB" id="9518664at2759"/>
<sequence>MIDLSNSIVESQANFALKTLVKLSNVNESLVVSPFSLTLALTLCFIGSKGKTNNDINKLLFPGINENEFVNYLQTTADDIKELSESYTTVYLGNKMYLKKNLKINNDYKEKIKKYFKSDIENIDFTNANDSTKIINEYISNSTNGRIKNFISSKDFTSKIDSIIASSITFQSSWKERFKKN</sequence>
<proteinExistence type="inferred from homology"/>
<dbReference type="EMBL" id="LN609529">
    <property type="protein sequence ID" value="CEF66767.1"/>
    <property type="molecule type" value="Genomic_DNA"/>
</dbReference>
<dbReference type="InterPro" id="IPR023796">
    <property type="entry name" value="Serpin_dom"/>
</dbReference>
<evidence type="ECO:0000256" key="1">
    <source>
        <dbReference type="ARBA" id="ARBA00009500"/>
    </source>
</evidence>
<dbReference type="GO" id="GO:0005615">
    <property type="term" value="C:extracellular space"/>
    <property type="evidence" value="ECO:0007669"/>
    <property type="project" value="InterPro"/>
</dbReference>
<gene>
    <name evidence="3 5 6" type="ORF">SRAE_2000143300</name>
</gene>
<dbReference type="GO" id="GO:0004867">
    <property type="term" value="F:serine-type endopeptidase inhibitor activity"/>
    <property type="evidence" value="ECO:0007669"/>
    <property type="project" value="InterPro"/>
</dbReference>
<dbReference type="OMA" id="FAISDQY"/>
<dbReference type="WBParaSite" id="SRAE_2000143300.1">
    <property type="protein sequence ID" value="SRAE_2000143300.1"/>
    <property type="gene ID" value="WBGene00261638"/>
</dbReference>
<reference evidence="3 4" key="1">
    <citation type="submission" date="2014-09" db="EMBL/GenBank/DDBJ databases">
        <authorList>
            <person name="Martin A.A."/>
        </authorList>
    </citation>
    <scope>NUCLEOTIDE SEQUENCE</scope>
    <source>
        <strain evidence="4">ED321</strain>
        <strain evidence="3">ED321 Heterogonic</strain>
    </source>
</reference>
<dbReference type="Pfam" id="PF00079">
    <property type="entry name" value="Serpin"/>
    <property type="match status" value="1"/>
</dbReference>
<dbReference type="AlphaFoldDB" id="A0A090LAK2"/>
<dbReference type="PANTHER" id="PTHR11461:SF211">
    <property type="entry name" value="GH10112P-RELATED"/>
    <property type="match status" value="1"/>
</dbReference>
<dbReference type="PANTHER" id="PTHR11461">
    <property type="entry name" value="SERINE PROTEASE INHIBITOR, SERPIN"/>
    <property type="match status" value="1"/>
</dbReference>
<protein>
    <submittedName>
        <fullName evidence="3 5">Serpin domain-containing protein</fullName>
    </submittedName>
</protein>
<dbReference type="RefSeq" id="XP_024505967.1">
    <property type="nucleotide sequence ID" value="XM_024652386.1"/>
</dbReference>
<dbReference type="InterPro" id="IPR042178">
    <property type="entry name" value="Serpin_sf_1"/>
</dbReference>
<evidence type="ECO:0000313" key="4">
    <source>
        <dbReference type="Proteomes" id="UP000035682"/>
    </source>
</evidence>
<dbReference type="STRING" id="34506.A0A090LAK2"/>
<evidence type="ECO:0000313" key="3">
    <source>
        <dbReference type="EMBL" id="CEF66767.1"/>
    </source>
</evidence>
<dbReference type="InterPro" id="IPR000215">
    <property type="entry name" value="Serpin_fam"/>
</dbReference>
<comment type="similarity">
    <text evidence="1">Belongs to the serpin family.</text>
</comment>
<dbReference type="Gene3D" id="3.30.497.10">
    <property type="entry name" value="Antithrombin, subunit I, domain 2"/>
    <property type="match status" value="1"/>
</dbReference>
<dbReference type="GeneID" id="36379132"/>
<keyword evidence="4" id="KW-1185">Reference proteome</keyword>
<dbReference type="CTD" id="36379132"/>
<evidence type="ECO:0000313" key="5">
    <source>
        <dbReference type="WBParaSite" id="SRAE_2000143300.1"/>
    </source>
</evidence>
<accession>A0A090LAK2</accession>
<reference evidence="5" key="2">
    <citation type="submission" date="2020-12" db="UniProtKB">
        <authorList>
            <consortium name="WormBaseParasite"/>
        </authorList>
    </citation>
    <scope>IDENTIFICATION</scope>
</reference>
<dbReference type="Proteomes" id="UP000035682">
    <property type="component" value="Unplaced"/>
</dbReference>
<dbReference type="InterPro" id="IPR036186">
    <property type="entry name" value="Serpin_sf"/>
</dbReference>
<evidence type="ECO:0000259" key="2">
    <source>
        <dbReference type="Pfam" id="PF00079"/>
    </source>
</evidence>
<dbReference type="SUPFAM" id="SSF56574">
    <property type="entry name" value="Serpins"/>
    <property type="match status" value="1"/>
</dbReference>
<name>A0A090LAK2_STRRB</name>
<organism evidence="3">
    <name type="scientific">Strongyloides ratti</name>
    <name type="common">Parasitic roundworm</name>
    <dbReference type="NCBI Taxonomy" id="34506"/>
    <lineage>
        <taxon>Eukaryota</taxon>
        <taxon>Metazoa</taxon>
        <taxon>Ecdysozoa</taxon>
        <taxon>Nematoda</taxon>
        <taxon>Chromadorea</taxon>
        <taxon>Rhabditida</taxon>
        <taxon>Tylenchina</taxon>
        <taxon>Panagrolaimomorpha</taxon>
        <taxon>Strongyloidoidea</taxon>
        <taxon>Strongyloididae</taxon>
        <taxon>Strongyloides</taxon>
    </lineage>
</organism>